<keyword evidence="2" id="KW-1185">Reference proteome</keyword>
<dbReference type="Proteomes" id="UP001501788">
    <property type="component" value="Unassembled WGS sequence"/>
</dbReference>
<dbReference type="Gene3D" id="2.60.120.10">
    <property type="entry name" value="Jelly Rolls"/>
    <property type="match status" value="1"/>
</dbReference>
<comment type="caution">
    <text evidence="1">The sequence shown here is derived from an EMBL/GenBank/DDBJ whole genome shotgun (WGS) entry which is preliminary data.</text>
</comment>
<sequence>MDTTALAHAFTQACTREGFTELVEVEREAHGLWDTHTHPFEAKALILAGEIRIRTEDGTDRTYRAGEVFHLQHEEPHAEWYGPEGVRYLVARRSRAG</sequence>
<evidence type="ECO:0000313" key="2">
    <source>
        <dbReference type="Proteomes" id="UP001501788"/>
    </source>
</evidence>
<name>A0ABP8KX53_9BURK</name>
<accession>A0ABP8KX53</accession>
<dbReference type="SUPFAM" id="SSF51182">
    <property type="entry name" value="RmlC-like cupins"/>
    <property type="match status" value="1"/>
</dbReference>
<gene>
    <name evidence="1" type="ORF">GCM10023090_00740</name>
</gene>
<dbReference type="InterPro" id="IPR014710">
    <property type="entry name" value="RmlC-like_jellyroll"/>
</dbReference>
<reference evidence="2" key="1">
    <citation type="journal article" date="2019" name="Int. J. Syst. Evol. Microbiol.">
        <title>The Global Catalogue of Microorganisms (GCM) 10K type strain sequencing project: providing services to taxonomists for standard genome sequencing and annotation.</title>
        <authorList>
            <consortium name="The Broad Institute Genomics Platform"/>
            <consortium name="The Broad Institute Genome Sequencing Center for Infectious Disease"/>
            <person name="Wu L."/>
            <person name="Ma J."/>
        </authorList>
    </citation>
    <scope>NUCLEOTIDE SEQUENCE [LARGE SCALE GENOMIC DNA]</scope>
    <source>
        <strain evidence="2">JCM 31890</strain>
    </source>
</reference>
<dbReference type="RefSeq" id="WP_345060073.1">
    <property type="nucleotide sequence ID" value="NZ_BAABEX010000001.1"/>
</dbReference>
<evidence type="ECO:0000313" key="1">
    <source>
        <dbReference type="EMBL" id="GAA4417337.1"/>
    </source>
</evidence>
<evidence type="ECO:0008006" key="3">
    <source>
        <dbReference type="Google" id="ProtNLM"/>
    </source>
</evidence>
<organism evidence="1 2">
    <name type="scientific">Acidovorax lacteus</name>
    <dbReference type="NCBI Taxonomy" id="1924988"/>
    <lineage>
        <taxon>Bacteria</taxon>
        <taxon>Pseudomonadati</taxon>
        <taxon>Pseudomonadota</taxon>
        <taxon>Betaproteobacteria</taxon>
        <taxon>Burkholderiales</taxon>
        <taxon>Comamonadaceae</taxon>
        <taxon>Acidovorax</taxon>
    </lineage>
</organism>
<dbReference type="EMBL" id="BAABEX010000001">
    <property type="protein sequence ID" value="GAA4417337.1"/>
    <property type="molecule type" value="Genomic_DNA"/>
</dbReference>
<dbReference type="InterPro" id="IPR011051">
    <property type="entry name" value="RmlC_Cupin_sf"/>
</dbReference>
<protein>
    <recommendedName>
        <fullName evidence="3">Cupin</fullName>
    </recommendedName>
</protein>
<proteinExistence type="predicted"/>